<accession>A0ABP0V6I0</accession>
<evidence type="ECO:0000313" key="3">
    <source>
        <dbReference type="Proteomes" id="UP001497512"/>
    </source>
</evidence>
<dbReference type="InterPro" id="IPR050317">
    <property type="entry name" value="Plant_Fungal_Acyltransferase"/>
</dbReference>
<dbReference type="Gene3D" id="3.30.559.10">
    <property type="entry name" value="Chloramphenicol acetyltransferase-like domain"/>
    <property type="match status" value="2"/>
</dbReference>
<dbReference type="InterPro" id="IPR023213">
    <property type="entry name" value="CAT-like_dom_sf"/>
</dbReference>
<keyword evidence="3" id="KW-1185">Reference proteome</keyword>
<proteinExistence type="inferred from homology"/>
<protein>
    <submittedName>
        <fullName evidence="2">Uncharacterized protein</fullName>
    </submittedName>
</protein>
<dbReference type="PANTHER" id="PTHR31642">
    <property type="entry name" value="TRICHOTHECENE 3-O-ACETYLTRANSFERASE"/>
    <property type="match status" value="1"/>
</dbReference>
<name>A0ABP0V6I0_9BRYO</name>
<gene>
    <name evidence="2" type="ORF">CSSPTR1EN2_LOCUS23532</name>
</gene>
<evidence type="ECO:0000256" key="1">
    <source>
        <dbReference type="ARBA" id="ARBA00009861"/>
    </source>
</evidence>
<dbReference type="Pfam" id="PF02458">
    <property type="entry name" value="Transferase"/>
    <property type="match status" value="1"/>
</dbReference>
<reference evidence="2" key="1">
    <citation type="submission" date="2024-02" db="EMBL/GenBank/DDBJ databases">
        <authorList>
            <consortium name="ELIXIR-Norway"/>
            <consortium name="Elixir Norway"/>
        </authorList>
    </citation>
    <scope>NUCLEOTIDE SEQUENCE</scope>
</reference>
<dbReference type="PANTHER" id="PTHR31642:SF231">
    <property type="entry name" value="BAHD FAMILY ACYLTRANSFERASE, CLADE V"/>
    <property type="match status" value="1"/>
</dbReference>
<sequence>MGFVDDQSGAVFKQLDYDVVLEEPVLVKPSTEAACLNTSPLFLSNFEQGLAFTVETVYIYGAVADKGNEKVADVMKAALVKALDHYDILGGRMKLNDVENRIEINRNYKGAQFATASCNATVAELGDLNIPHPFFRKFVPQAHNVSTVEDVPLMMIQVTTFQCGGFAIGFGMSHLLWDGIGCFEFFMNLVSFARGGEAVYTPKFDRTMLKARNPPTPKYDHPEYISLDKLSPGFKAGTFTKPETAKAEFEAIAASQSCITKTIPFTLQELTALKKQAMEDGVLSKASTFEAVSGHVWQARTKALELEPTHVATLMYAVDIRKRLQPNLPSEFCGNGVYSACARATCLELQTSSPSFPVKKIQEANDIVTEDYIRSALDWWEVYRGVPPIIGDTFYMTSWLKMPFYSIDFGWGTPLYSGPVASQMVEFIVLFPNGKNDGGINLILSLPPPVMAKFEQYVKVRL</sequence>
<dbReference type="EMBL" id="OZ019901">
    <property type="protein sequence ID" value="CAK9237132.1"/>
    <property type="molecule type" value="Genomic_DNA"/>
</dbReference>
<comment type="similarity">
    <text evidence="1">Belongs to the plant acyltransferase family.</text>
</comment>
<evidence type="ECO:0000313" key="2">
    <source>
        <dbReference type="EMBL" id="CAK9237132.1"/>
    </source>
</evidence>
<dbReference type="Proteomes" id="UP001497512">
    <property type="component" value="Chromosome 9"/>
</dbReference>
<organism evidence="2 3">
    <name type="scientific">Sphagnum troendelagicum</name>
    <dbReference type="NCBI Taxonomy" id="128251"/>
    <lineage>
        <taxon>Eukaryota</taxon>
        <taxon>Viridiplantae</taxon>
        <taxon>Streptophyta</taxon>
        <taxon>Embryophyta</taxon>
        <taxon>Bryophyta</taxon>
        <taxon>Sphagnophytina</taxon>
        <taxon>Sphagnopsida</taxon>
        <taxon>Sphagnales</taxon>
        <taxon>Sphagnaceae</taxon>
        <taxon>Sphagnum</taxon>
    </lineage>
</organism>